<dbReference type="PANTHER" id="PTHR34314">
    <property type="entry name" value="CRENARCHAEAL PROTEIN, PUTATIVE-RELATED"/>
    <property type="match status" value="1"/>
</dbReference>
<name>A0A2R6A650_9ARCH</name>
<organism evidence="2 3">
    <name type="scientific">Candidatus Marsarchaeota G1 archaeon OSP_D</name>
    <dbReference type="NCBI Taxonomy" id="1978155"/>
    <lineage>
        <taxon>Archaea</taxon>
        <taxon>Candidatus Marsarchaeota</taxon>
        <taxon>Candidatus Marsarchaeota group 1</taxon>
    </lineage>
</organism>
<dbReference type="PANTHER" id="PTHR34314:SF6">
    <property type="entry name" value="DUF3782 DOMAIN-CONTAINING PROTEIN"/>
    <property type="match status" value="1"/>
</dbReference>
<protein>
    <submittedName>
        <fullName evidence="2">Uncharacterized protein</fullName>
    </submittedName>
</protein>
<feature type="coiled-coil region" evidence="1">
    <location>
        <begin position="37"/>
        <end position="180"/>
    </location>
</feature>
<proteinExistence type="predicted"/>
<dbReference type="EMBL" id="NEXC01000124">
    <property type="protein sequence ID" value="PSN81886.1"/>
    <property type="molecule type" value="Genomic_DNA"/>
</dbReference>
<evidence type="ECO:0000313" key="3">
    <source>
        <dbReference type="Proteomes" id="UP000240880"/>
    </source>
</evidence>
<sequence>MSYTEKLLEELERSPELAQRFRKTVENILLNEVLLEQRALRSDFNRLLEEQKKLREDFNREIKLLREDFNKLSEEQKRLREDFVELRADFTKLSEEQKKLAEEQKRLREDFNKLSEEQKKLAEEQKKLAEEQKRLREDFVELRADFTKLSEEQKRLREDFNKMLQELTDLRRGYRRLETRIQSLHGAMLAGFGELSKFAGITFEEFSRKFLENYLKAQGVLPKNRYLTKYKIDSEEIDIFCDNPAIVGEVTAYAQSAEEVDKLLKKVELVRGMLTSEPRKYLIVLTAPKEVARSLERLSEENQIELVIGKIV</sequence>
<accession>A0A2R6A650</accession>
<evidence type="ECO:0000313" key="2">
    <source>
        <dbReference type="EMBL" id="PSN81886.1"/>
    </source>
</evidence>
<gene>
    <name evidence="2" type="ORF">B9Q01_09600</name>
</gene>
<evidence type="ECO:0000256" key="1">
    <source>
        <dbReference type="SAM" id="Coils"/>
    </source>
</evidence>
<comment type="caution">
    <text evidence="2">The sequence shown here is derived from an EMBL/GenBank/DDBJ whole genome shotgun (WGS) entry which is preliminary data.</text>
</comment>
<dbReference type="Proteomes" id="UP000240880">
    <property type="component" value="Unassembled WGS sequence"/>
</dbReference>
<keyword evidence="1" id="KW-0175">Coiled coil</keyword>
<dbReference type="Gene3D" id="6.10.250.1010">
    <property type="match status" value="1"/>
</dbReference>
<reference evidence="2 3" key="1">
    <citation type="submission" date="2017-04" db="EMBL/GenBank/DDBJ databases">
        <title>Novel microbial lineages endemic to geothermal iron-oxide mats fill important gaps in the evolutionary history of Archaea.</title>
        <authorList>
            <person name="Jay Z.J."/>
            <person name="Beam J.P."/>
            <person name="Dlakic M."/>
            <person name="Rusch D.B."/>
            <person name="Kozubal M.A."/>
            <person name="Inskeep W.P."/>
        </authorList>
    </citation>
    <scope>NUCLEOTIDE SEQUENCE [LARGE SCALE GENOMIC DNA]</scope>
    <source>
        <strain evidence="2">OSP_D</strain>
    </source>
</reference>
<dbReference type="AlphaFoldDB" id="A0A2R6A650"/>